<dbReference type="AlphaFoldDB" id="A0A9J5WP32"/>
<dbReference type="OrthoDB" id="1848700at2759"/>
<reference evidence="1 2" key="1">
    <citation type="submission" date="2020-09" db="EMBL/GenBank/DDBJ databases">
        <title>De no assembly of potato wild relative species, Solanum commersonii.</title>
        <authorList>
            <person name="Cho K."/>
        </authorList>
    </citation>
    <scope>NUCLEOTIDE SEQUENCE [LARGE SCALE GENOMIC DNA]</scope>
    <source>
        <strain evidence="1">LZ3.2</strain>
        <tissue evidence="1">Leaf</tissue>
    </source>
</reference>
<accession>A0A9J5WP32</accession>
<keyword evidence="2" id="KW-1185">Reference proteome</keyword>
<proteinExistence type="predicted"/>
<dbReference type="Proteomes" id="UP000824120">
    <property type="component" value="Chromosome 11"/>
</dbReference>
<evidence type="ECO:0000313" key="1">
    <source>
        <dbReference type="EMBL" id="KAG5576662.1"/>
    </source>
</evidence>
<protein>
    <submittedName>
        <fullName evidence="1">Uncharacterized protein</fullName>
    </submittedName>
</protein>
<evidence type="ECO:0000313" key="2">
    <source>
        <dbReference type="Proteomes" id="UP000824120"/>
    </source>
</evidence>
<comment type="caution">
    <text evidence="1">The sequence shown here is derived from an EMBL/GenBank/DDBJ whole genome shotgun (WGS) entry which is preliminary data.</text>
</comment>
<dbReference type="EMBL" id="JACXVP010000011">
    <property type="protein sequence ID" value="KAG5576662.1"/>
    <property type="molecule type" value="Genomic_DNA"/>
</dbReference>
<organism evidence="1 2">
    <name type="scientific">Solanum commersonii</name>
    <name type="common">Commerson's wild potato</name>
    <name type="synonym">Commerson's nightshade</name>
    <dbReference type="NCBI Taxonomy" id="4109"/>
    <lineage>
        <taxon>Eukaryota</taxon>
        <taxon>Viridiplantae</taxon>
        <taxon>Streptophyta</taxon>
        <taxon>Embryophyta</taxon>
        <taxon>Tracheophyta</taxon>
        <taxon>Spermatophyta</taxon>
        <taxon>Magnoliopsida</taxon>
        <taxon>eudicotyledons</taxon>
        <taxon>Gunneridae</taxon>
        <taxon>Pentapetalae</taxon>
        <taxon>asterids</taxon>
        <taxon>lamiids</taxon>
        <taxon>Solanales</taxon>
        <taxon>Solanaceae</taxon>
        <taxon>Solanoideae</taxon>
        <taxon>Solaneae</taxon>
        <taxon>Solanum</taxon>
    </lineage>
</organism>
<name>A0A9J5WP32_SOLCO</name>
<gene>
    <name evidence="1" type="ORF">H5410_056796</name>
</gene>
<sequence length="94" mass="10722">MIDNILLKQVGSLVKCFLDLSIIYCNGRDLDHWLLCNNFIVKPPSPKALFPNLLELTLKFIKFRPAKENYVLNTPLLSSLTLISFNGVHLLTYS</sequence>